<dbReference type="SUPFAM" id="SSF64288">
    <property type="entry name" value="Chorismate lyase-like"/>
    <property type="match status" value="1"/>
</dbReference>
<dbReference type="PRINTS" id="PR00035">
    <property type="entry name" value="HTHGNTR"/>
</dbReference>
<proteinExistence type="predicted"/>
<dbReference type="GO" id="GO:0045892">
    <property type="term" value="P:negative regulation of DNA-templated transcription"/>
    <property type="evidence" value="ECO:0007669"/>
    <property type="project" value="TreeGrafter"/>
</dbReference>
<dbReference type="CDD" id="cd07377">
    <property type="entry name" value="WHTH_GntR"/>
    <property type="match status" value="1"/>
</dbReference>
<dbReference type="FunFam" id="1.10.10.10:FF:000079">
    <property type="entry name" value="GntR family transcriptional regulator"/>
    <property type="match status" value="1"/>
</dbReference>
<dbReference type="Proteomes" id="UP000430222">
    <property type="component" value="Unassembled WGS sequence"/>
</dbReference>
<dbReference type="Pfam" id="PF00392">
    <property type="entry name" value="GntR"/>
    <property type="match status" value="1"/>
</dbReference>
<dbReference type="PROSITE" id="PS50949">
    <property type="entry name" value="HTH_GNTR"/>
    <property type="match status" value="1"/>
</dbReference>
<evidence type="ECO:0000256" key="4">
    <source>
        <dbReference type="ARBA" id="ARBA00023163"/>
    </source>
</evidence>
<dbReference type="InterPro" id="IPR011663">
    <property type="entry name" value="UTRA"/>
</dbReference>
<dbReference type="SUPFAM" id="SSF46785">
    <property type="entry name" value="Winged helix' DNA-binding domain"/>
    <property type="match status" value="1"/>
</dbReference>
<reference evidence="6 7" key="1">
    <citation type="submission" date="2019-08" db="EMBL/GenBank/DDBJ databases">
        <title>In-depth cultivation of the pig gut microbiome towards novel bacterial diversity and tailored functional studies.</title>
        <authorList>
            <person name="Wylensek D."/>
            <person name="Hitch T.C.A."/>
            <person name="Clavel T."/>
        </authorList>
    </citation>
    <scope>NUCLEOTIDE SEQUENCE [LARGE SCALE GENOMIC DNA]</scope>
    <source>
        <strain evidence="7">WCA-380-WT-3B3</strain>
    </source>
</reference>
<evidence type="ECO:0000256" key="2">
    <source>
        <dbReference type="ARBA" id="ARBA00023015"/>
    </source>
</evidence>
<dbReference type="GO" id="GO:0003677">
    <property type="term" value="F:DNA binding"/>
    <property type="evidence" value="ECO:0007669"/>
    <property type="project" value="UniProtKB-KW"/>
</dbReference>
<dbReference type="PANTHER" id="PTHR44846">
    <property type="entry name" value="MANNOSYL-D-GLYCERATE TRANSPORT/METABOLISM SYSTEM REPRESSOR MNGR-RELATED"/>
    <property type="match status" value="1"/>
</dbReference>
<dbReference type="InterPro" id="IPR028978">
    <property type="entry name" value="Chorismate_lyase_/UTRA_dom_sf"/>
</dbReference>
<dbReference type="Gene3D" id="3.40.1410.10">
    <property type="entry name" value="Chorismate lyase-like"/>
    <property type="match status" value="1"/>
</dbReference>
<dbReference type="PANTHER" id="PTHR44846:SF5">
    <property type="entry name" value="HTH-TYPE TRANSCRIPTIONAL REGULATOR GMUR"/>
    <property type="match status" value="1"/>
</dbReference>
<evidence type="ECO:0000256" key="3">
    <source>
        <dbReference type="ARBA" id="ARBA00023125"/>
    </source>
</evidence>
<keyword evidence="2" id="KW-0805">Transcription regulation</keyword>
<gene>
    <name evidence="6" type="ORF">FYJ78_04870</name>
</gene>
<dbReference type="InterPro" id="IPR000524">
    <property type="entry name" value="Tscrpt_reg_HTH_GntR"/>
</dbReference>
<dbReference type="SMART" id="SM00345">
    <property type="entry name" value="HTH_GNTR"/>
    <property type="match status" value="1"/>
</dbReference>
<dbReference type="RefSeq" id="WP_154620290.1">
    <property type="nucleotide sequence ID" value="NZ_CBCTNG010000003.1"/>
</dbReference>
<evidence type="ECO:0000313" key="7">
    <source>
        <dbReference type="Proteomes" id="UP000430222"/>
    </source>
</evidence>
<dbReference type="FunFam" id="3.40.1410.10:FF:000008">
    <property type="entry name" value="Transcriptional regulator, GntR family"/>
    <property type="match status" value="1"/>
</dbReference>
<keyword evidence="7" id="KW-1185">Reference proteome</keyword>
<keyword evidence="1" id="KW-0678">Repressor</keyword>
<evidence type="ECO:0000259" key="5">
    <source>
        <dbReference type="PROSITE" id="PS50949"/>
    </source>
</evidence>
<dbReference type="Pfam" id="PF07702">
    <property type="entry name" value="UTRA"/>
    <property type="match status" value="1"/>
</dbReference>
<sequence length="236" mass="27212">MLKYEAIANRLREDIQQGKYEPGQQLALEKEMCREFGVSRITIKRAVDELVKQGLVVKRRGSGTFVKTMENEDVRELSMANQFSGFAATFAGHEVKTRVLRFDIGHPSEQVAEKLQLSTEDFVYRIERVRILDGQPIVIEYTQMPIQLIPGIRQQVLETSIYRYIEQDLGLHIQSAHRSVRADMPTDREREELQIEGTLPILEVSQVAFLDDGRPFEYSVSRHRGDKSNFRSVSVR</sequence>
<keyword evidence="3" id="KW-0238">DNA-binding</keyword>
<dbReference type="InterPro" id="IPR036388">
    <property type="entry name" value="WH-like_DNA-bd_sf"/>
</dbReference>
<name>A0A6I2UQP5_9FIRM</name>
<feature type="domain" description="HTH gntR-type" evidence="5">
    <location>
        <begin position="1"/>
        <end position="69"/>
    </location>
</feature>
<dbReference type="AlphaFoldDB" id="A0A6I2UQP5"/>
<dbReference type="Gene3D" id="1.10.10.10">
    <property type="entry name" value="Winged helix-like DNA-binding domain superfamily/Winged helix DNA-binding domain"/>
    <property type="match status" value="1"/>
</dbReference>
<accession>A0A6I2UQP5</accession>
<protein>
    <submittedName>
        <fullName evidence="6">GntR family transcriptional regulator</fullName>
    </submittedName>
</protein>
<keyword evidence="4" id="KW-0804">Transcription</keyword>
<dbReference type="InterPro" id="IPR050679">
    <property type="entry name" value="Bact_HTH_transcr_reg"/>
</dbReference>
<evidence type="ECO:0000256" key="1">
    <source>
        <dbReference type="ARBA" id="ARBA00022491"/>
    </source>
</evidence>
<dbReference type="SMART" id="SM00866">
    <property type="entry name" value="UTRA"/>
    <property type="match status" value="1"/>
</dbReference>
<evidence type="ECO:0000313" key="6">
    <source>
        <dbReference type="EMBL" id="MSV24528.1"/>
    </source>
</evidence>
<dbReference type="GO" id="GO:0003700">
    <property type="term" value="F:DNA-binding transcription factor activity"/>
    <property type="evidence" value="ECO:0007669"/>
    <property type="project" value="InterPro"/>
</dbReference>
<dbReference type="InterPro" id="IPR036390">
    <property type="entry name" value="WH_DNA-bd_sf"/>
</dbReference>
<comment type="caution">
    <text evidence="6">The sequence shown here is derived from an EMBL/GenBank/DDBJ whole genome shotgun (WGS) entry which is preliminary data.</text>
</comment>
<dbReference type="EMBL" id="VUNL01000004">
    <property type="protein sequence ID" value="MSV24528.1"/>
    <property type="molecule type" value="Genomic_DNA"/>
</dbReference>
<organism evidence="6 7">
    <name type="scientific">Selenomonas montiformis</name>
    <dbReference type="NCBI Taxonomy" id="2652285"/>
    <lineage>
        <taxon>Bacteria</taxon>
        <taxon>Bacillati</taxon>
        <taxon>Bacillota</taxon>
        <taxon>Negativicutes</taxon>
        <taxon>Selenomonadales</taxon>
        <taxon>Selenomonadaceae</taxon>
        <taxon>Selenomonas</taxon>
    </lineage>
</organism>